<sequence length="137" mass="14856">MNVICLVAGLLVAPLGEAVTLQWTHSIQKTLWEEDYRLQSDALKLTSARIQGTGAGMEPPPDAVLRDGAWHYTPALPPLPGVQLRHSPHVAPYVVCVAGDCRPLPAWLPTLPEDTVVGLQPCPAAEPDRKKLVTMRP</sequence>
<evidence type="ECO:0008006" key="3">
    <source>
        <dbReference type="Google" id="ProtNLM"/>
    </source>
</evidence>
<name>A0A1R1IBR7_9RHOO</name>
<evidence type="ECO:0000313" key="2">
    <source>
        <dbReference type="Proteomes" id="UP000187526"/>
    </source>
</evidence>
<dbReference type="Pfam" id="PF08905">
    <property type="entry name" value="DUF1850"/>
    <property type="match status" value="1"/>
</dbReference>
<dbReference type="STRING" id="418702.BJN45_00595"/>
<organism evidence="1 2">
    <name type="scientific">Azonexus hydrophilus</name>
    <dbReference type="NCBI Taxonomy" id="418702"/>
    <lineage>
        <taxon>Bacteria</taxon>
        <taxon>Pseudomonadati</taxon>
        <taxon>Pseudomonadota</taxon>
        <taxon>Betaproteobacteria</taxon>
        <taxon>Rhodocyclales</taxon>
        <taxon>Azonexaceae</taxon>
        <taxon>Azonexus</taxon>
    </lineage>
</organism>
<reference evidence="1 2" key="1">
    <citation type="submission" date="2016-10" db="EMBL/GenBank/DDBJ databases">
        <title>Alkaliphiles isolated from bioreactors.</title>
        <authorList>
            <person name="Salah Z."/>
            <person name="Rout S.P."/>
            <person name="Humphreys P.N."/>
        </authorList>
    </citation>
    <scope>NUCLEOTIDE SEQUENCE [LARGE SCALE GENOMIC DNA]</scope>
    <source>
        <strain evidence="1 2">ZS02</strain>
    </source>
</reference>
<protein>
    <recommendedName>
        <fullName evidence="3">DUF1850 domain-containing protein</fullName>
    </recommendedName>
</protein>
<dbReference type="Proteomes" id="UP000187526">
    <property type="component" value="Unassembled WGS sequence"/>
</dbReference>
<accession>A0A1R1IBR7</accession>
<comment type="caution">
    <text evidence="1">The sequence shown here is derived from an EMBL/GenBank/DDBJ whole genome shotgun (WGS) entry which is preliminary data.</text>
</comment>
<dbReference type="EMBL" id="MTHD01000001">
    <property type="protein sequence ID" value="OMG56171.1"/>
    <property type="molecule type" value="Genomic_DNA"/>
</dbReference>
<keyword evidence="2" id="KW-1185">Reference proteome</keyword>
<evidence type="ECO:0000313" key="1">
    <source>
        <dbReference type="EMBL" id="OMG56171.1"/>
    </source>
</evidence>
<dbReference type="InterPro" id="IPR015001">
    <property type="entry name" value="DUF1850"/>
</dbReference>
<dbReference type="AlphaFoldDB" id="A0A1R1IBR7"/>
<gene>
    <name evidence="1" type="ORF">BJN45_00595</name>
</gene>
<dbReference type="RefSeq" id="WP_076091063.1">
    <property type="nucleotide sequence ID" value="NZ_MTHD01000001.1"/>
</dbReference>
<proteinExistence type="predicted"/>
<dbReference type="OrthoDB" id="5298197at2"/>